<name>A0A1U9NHX0_9BACT</name>
<evidence type="ECO:0000313" key="3">
    <source>
        <dbReference type="Proteomes" id="UP000189674"/>
    </source>
</evidence>
<keyword evidence="3" id="KW-1185">Reference proteome</keyword>
<protein>
    <submittedName>
        <fullName evidence="2">Uncharacterized protein</fullName>
    </submittedName>
</protein>
<accession>A0A1U9NHX0</accession>
<dbReference type="RefSeq" id="WP_146659074.1">
    <property type="nucleotide sequence ID" value="NZ_CP019791.1"/>
</dbReference>
<gene>
    <name evidence="2" type="ORF">STSP2_00247</name>
</gene>
<organism evidence="2 3">
    <name type="scientific">Anaerohalosphaera lusitana</name>
    <dbReference type="NCBI Taxonomy" id="1936003"/>
    <lineage>
        <taxon>Bacteria</taxon>
        <taxon>Pseudomonadati</taxon>
        <taxon>Planctomycetota</taxon>
        <taxon>Phycisphaerae</taxon>
        <taxon>Sedimentisphaerales</taxon>
        <taxon>Anaerohalosphaeraceae</taxon>
        <taxon>Anaerohalosphaera</taxon>
    </lineage>
</organism>
<dbReference type="AlphaFoldDB" id="A0A1U9NHX0"/>
<keyword evidence="1" id="KW-0175">Coiled coil</keyword>
<feature type="coiled-coil region" evidence="1">
    <location>
        <begin position="38"/>
        <end position="65"/>
    </location>
</feature>
<dbReference type="STRING" id="1936003.STSP2_00247"/>
<dbReference type="EMBL" id="CP019791">
    <property type="protein sequence ID" value="AQT67106.1"/>
    <property type="molecule type" value="Genomic_DNA"/>
</dbReference>
<proteinExistence type="predicted"/>
<evidence type="ECO:0000313" key="2">
    <source>
        <dbReference type="EMBL" id="AQT67106.1"/>
    </source>
</evidence>
<evidence type="ECO:0000256" key="1">
    <source>
        <dbReference type="SAM" id="Coils"/>
    </source>
</evidence>
<dbReference type="Proteomes" id="UP000189674">
    <property type="component" value="Chromosome"/>
</dbReference>
<reference evidence="3" key="1">
    <citation type="submission" date="2017-02" db="EMBL/GenBank/DDBJ databases">
        <title>Comparative genomics and description of representatives of a novel lineage of planctomycetes thriving in anoxic sediments.</title>
        <authorList>
            <person name="Spring S."/>
            <person name="Bunk B."/>
            <person name="Sproer C."/>
        </authorList>
    </citation>
    <scope>NUCLEOTIDE SEQUENCE [LARGE SCALE GENOMIC DNA]</scope>
    <source>
        <strain evidence="3">ST-NAGAB-D1</strain>
    </source>
</reference>
<dbReference type="KEGG" id="alus:STSP2_00247"/>
<sequence>MSSERWTMNRQVNLSFLLQLLCLASLIIGSWTNIQNQLEVLQRDVSRLLQKSEQFHERVQHLNEQSIALDYRLRSVEEDR</sequence>